<dbReference type="AlphaFoldDB" id="A0A178M5Z9"/>
<keyword evidence="2 9" id="KW-0813">Transport</keyword>
<dbReference type="STRING" id="1285242.A6A04_09730"/>
<evidence type="ECO:0000313" key="12">
    <source>
        <dbReference type="Proteomes" id="UP000078428"/>
    </source>
</evidence>
<evidence type="ECO:0000256" key="4">
    <source>
        <dbReference type="ARBA" id="ARBA00022519"/>
    </source>
</evidence>
<keyword evidence="4 9" id="KW-0997">Cell inner membrane</keyword>
<evidence type="ECO:0000256" key="2">
    <source>
        <dbReference type="ARBA" id="ARBA00022448"/>
    </source>
</evidence>
<evidence type="ECO:0000256" key="7">
    <source>
        <dbReference type="ARBA" id="ARBA00023136"/>
    </source>
</evidence>
<evidence type="ECO:0000313" key="11">
    <source>
        <dbReference type="EMBL" id="OAN42975.1"/>
    </source>
</evidence>
<evidence type="ECO:0000256" key="8">
    <source>
        <dbReference type="ARBA" id="ARBA00038436"/>
    </source>
</evidence>
<dbReference type="PANTHER" id="PTHR35011">
    <property type="entry name" value="2,3-DIKETO-L-GULONATE TRAP TRANSPORTER SMALL PERMEASE PROTEIN YIAM"/>
    <property type="match status" value="1"/>
</dbReference>
<dbReference type="EMBL" id="LWQT01000131">
    <property type="protein sequence ID" value="OAN42975.1"/>
    <property type="molecule type" value="Genomic_DNA"/>
</dbReference>
<feature type="transmembrane region" description="Helical" evidence="9">
    <location>
        <begin position="21"/>
        <end position="43"/>
    </location>
</feature>
<comment type="subunit">
    <text evidence="9">The complex comprises the extracytoplasmic solute receptor protein and the two transmembrane proteins.</text>
</comment>
<keyword evidence="7 9" id="KW-0472">Membrane</keyword>
<dbReference type="OrthoDB" id="9794346at2"/>
<dbReference type="Pfam" id="PF04290">
    <property type="entry name" value="DctQ"/>
    <property type="match status" value="1"/>
</dbReference>
<keyword evidence="12" id="KW-1185">Reference proteome</keyword>
<dbReference type="GO" id="GO:0022857">
    <property type="term" value="F:transmembrane transporter activity"/>
    <property type="evidence" value="ECO:0007669"/>
    <property type="project" value="UniProtKB-UniRule"/>
</dbReference>
<comment type="caution">
    <text evidence="11">The sequence shown here is derived from an EMBL/GenBank/DDBJ whole genome shotgun (WGS) entry which is preliminary data.</text>
</comment>
<keyword evidence="6 9" id="KW-1133">Transmembrane helix</keyword>
<gene>
    <name evidence="11" type="ORF">A6A04_09730</name>
</gene>
<comment type="subcellular location">
    <subcellularLocation>
        <location evidence="1 9">Cell inner membrane</location>
        <topology evidence="1 9">Multi-pass membrane protein</topology>
    </subcellularLocation>
</comment>
<feature type="transmembrane region" description="Helical" evidence="9">
    <location>
        <begin position="91"/>
        <end position="114"/>
    </location>
</feature>
<evidence type="ECO:0000259" key="10">
    <source>
        <dbReference type="Pfam" id="PF04290"/>
    </source>
</evidence>
<sequence>MKPLLSLSALIDQINERVGQAVKWLILLMVIISSLNASVRYAFNYSSNAWLEVQWYLFATVFLLCAGYTLLRNEHIRIDVVCGRLARPTQIWIDILGTIFFLFPMVILIMTLAWPMFMKSFTHLEMSGDAGGLIRWPVKLLIPVGFFLLLLQGISELIKKIAILTGDIPDPGEHGHHHHTAADGEAA</sequence>
<dbReference type="InterPro" id="IPR007387">
    <property type="entry name" value="TRAP_DctQ"/>
</dbReference>
<comment type="similarity">
    <text evidence="8 9">Belongs to the TRAP transporter small permease family.</text>
</comment>
<reference evidence="11 12" key="1">
    <citation type="submission" date="2016-04" db="EMBL/GenBank/DDBJ databases">
        <title>Draft genome sequence of freshwater magnetotactic bacteria Magnetospirillum marisnigri SP-1 and Magnetospirillum moscoviense BB-1.</title>
        <authorList>
            <person name="Koziaeva V."/>
            <person name="Dziuba M.V."/>
            <person name="Ivanov T.M."/>
            <person name="Kuznetsov B."/>
            <person name="Grouzdev D.S."/>
        </authorList>
    </citation>
    <scope>NUCLEOTIDE SEQUENCE [LARGE SCALE GENOMIC DNA]</scope>
    <source>
        <strain evidence="11 12">SP-1</strain>
    </source>
</reference>
<evidence type="ECO:0000256" key="3">
    <source>
        <dbReference type="ARBA" id="ARBA00022475"/>
    </source>
</evidence>
<dbReference type="RefSeq" id="WP_068495967.1">
    <property type="nucleotide sequence ID" value="NZ_LWQT01000131.1"/>
</dbReference>
<keyword evidence="11" id="KW-0762">Sugar transport</keyword>
<feature type="domain" description="Tripartite ATP-independent periplasmic transporters DctQ component" evidence="10">
    <location>
        <begin position="29"/>
        <end position="160"/>
    </location>
</feature>
<dbReference type="InterPro" id="IPR055348">
    <property type="entry name" value="DctQ"/>
</dbReference>
<organism evidence="11 12">
    <name type="scientific">Paramagnetospirillum marisnigri</name>
    <dbReference type="NCBI Taxonomy" id="1285242"/>
    <lineage>
        <taxon>Bacteria</taxon>
        <taxon>Pseudomonadati</taxon>
        <taxon>Pseudomonadota</taxon>
        <taxon>Alphaproteobacteria</taxon>
        <taxon>Rhodospirillales</taxon>
        <taxon>Magnetospirillaceae</taxon>
        <taxon>Paramagnetospirillum</taxon>
    </lineage>
</organism>
<feature type="transmembrane region" description="Helical" evidence="9">
    <location>
        <begin position="55"/>
        <end position="71"/>
    </location>
</feature>
<keyword evidence="5 9" id="KW-0812">Transmembrane</keyword>
<evidence type="ECO:0000256" key="1">
    <source>
        <dbReference type="ARBA" id="ARBA00004429"/>
    </source>
</evidence>
<evidence type="ECO:0000256" key="9">
    <source>
        <dbReference type="RuleBase" id="RU369079"/>
    </source>
</evidence>
<name>A0A178M5Z9_9PROT</name>
<evidence type="ECO:0000256" key="5">
    <source>
        <dbReference type="ARBA" id="ARBA00022692"/>
    </source>
</evidence>
<evidence type="ECO:0000256" key="6">
    <source>
        <dbReference type="ARBA" id="ARBA00022989"/>
    </source>
</evidence>
<comment type="function">
    <text evidence="9">Part of the tripartite ATP-independent periplasmic (TRAP) transport system.</text>
</comment>
<protein>
    <recommendedName>
        <fullName evidence="9">TRAP transporter small permease protein</fullName>
    </recommendedName>
</protein>
<proteinExistence type="inferred from homology"/>
<feature type="transmembrane region" description="Helical" evidence="9">
    <location>
        <begin position="134"/>
        <end position="151"/>
    </location>
</feature>
<accession>A0A178M5Z9</accession>
<dbReference type="Proteomes" id="UP000078428">
    <property type="component" value="Unassembled WGS sequence"/>
</dbReference>
<dbReference type="GO" id="GO:0005886">
    <property type="term" value="C:plasma membrane"/>
    <property type="evidence" value="ECO:0007669"/>
    <property type="project" value="UniProtKB-SubCell"/>
</dbReference>
<dbReference type="PANTHER" id="PTHR35011:SF4">
    <property type="entry name" value="SLL1102 PROTEIN"/>
    <property type="match status" value="1"/>
</dbReference>
<keyword evidence="3" id="KW-1003">Cell membrane</keyword>